<evidence type="ECO:0000313" key="1">
    <source>
        <dbReference type="EMBL" id="AJW70845.1"/>
    </source>
</evidence>
<dbReference type="OrthoDB" id="2150at2157"/>
<dbReference type="AlphaFoldDB" id="A0A0D5C3D9"/>
<dbReference type="EMBL" id="CP011070">
    <property type="protein sequence ID" value="AJW70845.1"/>
    <property type="molecule type" value="Genomic_DNA"/>
</dbReference>
<protein>
    <submittedName>
        <fullName evidence="1">Uncharacterized protein</fullName>
    </submittedName>
</protein>
<dbReference type="GeneID" id="43685832"/>
<reference evidence="2" key="1">
    <citation type="submission" date="2015-03" db="EMBL/GenBank/DDBJ databases">
        <title>Characterization of two novel Thaumarchaeota isolated from the Northern Adriatic Sea.</title>
        <authorList>
            <person name="Bayer B."/>
            <person name="Vojvoda J."/>
            <person name="Offre P."/>
            <person name="Srivastava A."/>
            <person name="Elisabeth N."/>
            <person name="Garcia J.A.L."/>
            <person name="Schleper C."/>
            <person name="Herndl G.J."/>
        </authorList>
    </citation>
    <scope>NUCLEOTIDE SEQUENCE [LARGE SCALE GENOMIC DNA]</scope>
    <source>
        <strain evidence="2">NF5</strain>
    </source>
</reference>
<dbReference type="KEGG" id="nin:NADRNF5_1157"/>
<reference evidence="1 2" key="2">
    <citation type="journal article" date="2016" name="ISME J.">
        <title>Physiological and genomic characterization of two novel marine thaumarchaeal strains indicates niche differentiation.</title>
        <authorList>
            <person name="Bayer B."/>
            <person name="Vojvoda J."/>
            <person name="Offre P."/>
            <person name="Alves R.J."/>
            <person name="Elisabeth N.H."/>
            <person name="Garcia J.A."/>
            <person name="Volland J.M."/>
            <person name="Srivastava A."/>
            <person name="Schleper C."/>
            <person name="Herndl G.J."/>
        </authorList>
    </citation>
    <scope>NUCLEOTIDE SEQUENCE [LARGE SCALE GENOMIC DNA]</scope>
    <source>
        <strain evidence="1 2">NF5</strain>
    </source>
</reference>
<gene>
    <name evidence="1" type="ORF">NADRNF5_1157</name>
</gene>
<name>A0A0D5C3D9_9ARCH</name>
<accession>A0A0D5C3D9</accession>
<dbReference type="SUPFAM" id="SSF57802">
    <property type="entry name" value="Rubredoxin-like"/>
    <property type="match status" value="1"/>
</dbReference>
<dbReference type="Proteomes" id="UP000032408">
    <property type="component" value="Chromosome"/>
</dbReference>
<proteinExistence type="predicted"/>
<dbReference type="HOGENOM" id="CLU_3178402_0_0_2"/>
<sequence>MTRICKKCDVDMKTTSLKAKRRGNETQNIPTEYYCPKCDHAEYEHN</sequence>
<keyword evidence="2" id="KW-1185">Reference proteome</keyword>
<evidence type="ECO:0000313" key="2">
    <source>
        <dbReference type="Proteomes" id="UP000032408"/>
    </source>
</evidence>
<organism evidence="1 2">
    <name type="scientific">Nitrosopumilus adriaticus</name>
    <dbReference type="NCBI Taxonomy" id="1580092"/>
    <lineage>
        <taxon>Archaea</taxon>
        <taxon>Nitrososphaerota</taxon>
        <taxon>Nitrososphaeria</taxon>
        <taxon>Nitrosopumilales</taxon>
        <taxon>Nitrosopumilaceae</taxon>
        <taxon>Nitrosopumilus</taxon>
    </lineage>
</organism>
<dbReference type="RefSeq" id="WP_160289392.1">
    <property type="nucleotide sequence ID" value="NZ_CP011070.1"/>
</dbReference>